<name>A0A0N4ZIC4_PARTI</name>
<feature type="transmembrane region" description="Helical" evidence="1">
    <location>
        <begin position="131"/>
        <end position="149"/>
    </location>
</feature>
<keyword evidence="1" id="KW-1133">Transmembrane helix</keyword>
<feature type="transmembrane region" description="Helical" evidence="1">
    <location>
        <begin position="89"/>
        <end position="111"/>
    </location>
</feature>
<feature type="transmembrane region" description="Helical" evidence="1">
    <location>
        <begin position="52"/>
        <end position="74"/>
    </location>
</feature>
<dbReference type="AlphaFoldDB" id="A0A0N4ZIC4"/>
<dbReference type="WBParaSite" id="PTRK_0000768000.1">
    <property type="protein sequence ID" value="PTRK_0000768000.1"/>
    <property type="gene ID" value="PTRK_0000768000"/>
</dbReference>
<keyword evidence="1" id="KW-0812">Transmembrane</keyword>
<sequence>MEKSKSNNSNKIIIIPKKKNKVITFRDKVKLRHLELEPLCCMDSCLIRGGCLTIAVFEAIFIAITSMLCIYISYKNQLFENNKIKNTPLLFYLTIIIFYNILSCIFIAIMLHGLLSFQRVYLWLHWNFDRISLIFHIFMLTATFSLLSANFLRGGFSPENILLLCSFGYQIPLQFWSLSVVKRCSDYFNLLKILVKLAEQ</sequence>
<accession>A0A0N4ZIC4</accession>
<keyword evidence="1" id="KW-0472">Membrane</keyword>
<evidence type="ECO:0000256" key="1">
    <source>
        <dbReference type="SAM" id="Phobius"/>
    </source>
</evidence>
<evidence type="ECO:0000313" key="2">
    <source>
        <dbReference type="Proteomes" id="UP000038045"/>
    </source>
</evidence>
<dbReference type="Proteomes" id="UP000038045">
    <property type="component" value="Unplaced"/>
</dbReference>
<keyword evidence="2" id="KW-1185">Reference proteome</keyword>
<protein>
    <submittedName>
        <fullName evidence="3">Uncharacterized protein</fullName>
    </submittedName>
</protein>
<organism evidence="2 3">
    <name type="scientific">Parastrongyloides trichosuri</name>
    <name type="common">Possum-specific nematode worm</name>
    <dbReference type="NCBI Taxonomy" id="131310"/>
    <lineage>
        <taxon>Eukaryota</taxon>
        <taxon>Metazoa</taxon>
        <taxon>Ecdysozoa</taxon>
        <taxon>Nematoda</taxon>
        <taxon>Chromadorea</taxon>
        <taxon>Rhabditida</taxon>
        <taxon>Tylenchina</taxon>
        <taxon>Panagrolaimomorpha</taxon>
        <taxon>Strongyloidoidea</taxon>
        <taxon>Strongyloididae</taxon>
        <taxon>Parastrongyloides</taxon>
    </lineage>
</organism>
<evidence type="ECO:0000313" key="3">
    <source>
        <dbReference type="WBParaSite" id="PTRK_0000768000.1"/>
    </source>
</evidence>
<reference evidence="3" key="1">
    <citation type="submission" date="2017-02" db="UniProtKB">
        <authorList>
            <consortium name="WormBaseParasite"/>
        </authorList>
    </citation>
    <scope>IDENTIFICATION</scope>
</reference>
<proteinExistence type="predicted"/>